<dbReference type="AlphaFoldDB" id="A0AAV5WQE8"/>
<sequence>SMHAPSPLHLALESLPNDNIYRILSHIDPIDRVRVQKCSQRMKSAIEQSDLNETAIHFNSKYEIDEKVLEQVIGLHHFQSLNVHLYKHMQPSVLNLVQRFKGENRSFHLFYFTPDLETIIELPRMKTLEIDSYFMAISDYFSADQILQIIGKDHEDIVLPMKLFRPDDLFRIIRAVQANGRVRALTLHVPSVNFYRNFLRLMDIQEGIHNLLNISDANSPIDLGRMVSDPGRTDFMSYYLSYGPGYLRINSTNSNIHRVCIVKETLPQYLSPSHNFTLPS</sequence>
<protein>
    <recommendedName>
        <fullName evidence="1">F-box domain-containing protein</fullName>
    </recommendedName>
</protein>
<name>A0AAV5WQE8_9BILA</name>
<organism evidence="2 3">
    <name type="scientific">Pristionchus fissidentatus</name>
    <dbReference type="NCBI Taxonomy" id="1538716"/>
    <lineage>
        <taxon>Eukaryota</taxon>
        <taxon>Metazoa</taxon>
        <taxon>Ecdysozoa</taxon>
        <taxon>Nematoda</taxon>
        <taxon>Chromadorea</taxon>
        <taxon>Rhabditida</taxon>
        <taxon>Rhabditina</taxon>
        <taxon>Diplogasteromorpha</taxon>
        <taxon>Diplogasteroidea</taxon>
        <taxon>Neodiplogasteridae</taxon>
        <taxon>Pristionchus</taxon>
    </lineage>
</organism>
<evidence type="ECO:0000313" key="3">
    <source>
        <dbReference type="Proteomes" id="UP001432322"/>
    </source>
</evidence>
<gene>
    <name evidence="2" type="ORF">PFISCL1PPCAC_25142</name>
</gene>
<dbReference type="PROSITE" id="PS50181">
    <property type="entry name" value="FBOX"/>
    <property type="match status" value="1"/>
</dbReference>
<dbReference type="Pfam" id="PF00646">
    <property type="entry name" value="F-box"/>
    <property type="match status" value="1"/>
</dbReference>
<accession>A0AAV5WQE8</accession>
<dbReference type="Proteomes" id="UP001432322">
    <property type="component" value="Unassembled WGS sequence"/>
</dbReference>
<proteinExistence type="predicted"/>
<reference evidence="2" key="1">
    <citation type="submission" date="2023-10" db="EMBL/GenBank/DDBJ databases">
        <title>Genome assembly of Pristionchus species.</title>
        <authorList>
            <person name="Yoshida K."/>
            <person name="Sommer R.J."/>
        </authorList>
    </citation>
    <scope>NUCLEOTIDE SEQUENCE</scope>
    <source>
        <strain evidence="2">RS5133</strain>
    </source>
</reference>
<dbReference type="InterPro" id="IPR036047">
    <property type="entry name" value="F-box-like_dom_sf"/>
</dbReference>
<keyword evidence="3" id="KW-1185">Reference proteome</keyword>
<dbReference type="SUPFAM" id="SSF81383">
    <property type="entry name" value="F-box domain"/>
    <property type="match status" value="1"/>
</dbReference>
<dbReference type="SMART" id="SM00256">
    <property type="entry name" value="FBOX"/>
    <property type="match status" value="1"/>
</dbReference>
<evidence type="ECO:0000313" key="2">
    <source>
        <dbReference type="EMBL" id="GMT33845.1"/>
    </source>
</evidence>
<dbReference type="InterPro" id="IPR001810">
    <property type="entry name" value="F-box_dom"/>
</dbReference>
<feature type="domain" description="F-box" evidence="1">
    <location>
        <begin position="9"/>
        <end position="55"/>
    </location>
</feature>
<comment type="caution">
    <text evidence="2">The sequence shown here is derived from an EMBL/GenBank/DDBJ whole genome shotgun (WGS) entry which is preliminary data.</text>
</comment>
<dbReference type="EMBL" id="BTSY01000006">
    <property type="protein sequence ID" value="GMT33845.1"/>
    <property type="molecule type" value="Genomic_DNA"/>
</dbReference>
<evidence type="ECO:0000259" key="1">
    <source>
        <dbReference type="PROSITE" id="PS50181"/>
    </source>
</evidence>
<feature type="non-terminal residue" evidence="2">
    <location>
        <position position="1"/>
    </location>
</feature>